<gene>
    <name evidence="6" type="ORF">GCM10017772_42100</name>
</gene>
<dbReference type="GO" id="GO:1901137">
    <property type="term" value="P:carbohydrate derivative biosynthetic process"/>
    <property type="evidence" value="ECO:0007669"/>
    <property type="project" value="UniProtKB-ARBA"/>
</dbReference>
<feature type="domain" description="Glycosyltransferase subfamily 4-like N-terminal" evidence="5">
    <location>
        <begin position="21"/>
        <end position="198"/>
    </location>
</feature>
<accession>A0A919G758</accession>
<evidence type="ECO:0000259" key="5">
    <source>
        <dbReference type="Pfam" id="PF13439"/>
    </source>
</evidence>
<evidence type="ECO:0000256" key="2">
    <source>
        <dbReference type="ARBA" id="ARBA00022676"/>
    </source>
</evidence>
<name>A0A919G758_9MICO</name>
<organism evidence="6 7">
    <name type="scientific">Promicromonospora soli</name>
    <dbReference type="NCBI Taxonomy" id="2035533"/>
    <lineage>
        <taxon>Bacteria</taxon>
        <taxon>Bacillati</taxon>
        <taxon>Actinomycetota</taxon>
        <taxon>Actinomycetes</taxon>
        <taxon>Micrococcales</taxon>
        <taxon>Promicromonosporaceae</taxon>
        <taxon>Promicromonospora</taxon>
    </lineage>
</organism>
<protein>
    <recommendedName>
        <fullName evidence="1">D-inositol 3-phosphate glycosyltransferase</fullName>
    </recommendedName>
</protein>
<dbReference type="PANTHER" id="PTHR45947">
    <property type="entry name" value="SULFOQUINOVOSYL TRANSFERASE SQD2"/>
    <property type="match status" value="1"/>
</dbReference>
<evidence type="ECO:0000256" key="1">
    <source>
        <dbReference type="ARBA" id="ARBA00021292"/>
    </source>
</evidence>
<feature type="domain" description="Glycosyl transferase family 1" evidence="4">
    <location>
        <begin position="208"/>
        <end position="363"/>
    </location>
</feature>
<dbReference type="Pfam" id="PF13439">
    <property type="entry name" value="Glyco_transf_4"/>
    <property type="match status" value="1"/>
</dbReference>
<evidence type="ECO:0000313" key="7">
    <source>
        <dbReference type="Proteomes" id="UP000627369"/>
    </source>
</evidence>
<dbReference type="SUPFAM" id="SSF53756">
    <property type="entry name" value="UDP-Glycosyltransferase/glycogen phosphorylase"/>
    <property type="match status" value="1"/>
</dbReference>
<evidence type="ECO:0000259" key="4">
    <source>
        <dbReference type="Pfam" id="PF00534"/>
    </source>
</evidence>
<dbReference type="AlphaFoldDB" id="A0A919G758"/>
<evidence type="ECO:0000313" key="6">
    <source>
        <dbReference type="EMBL" id="GHH78525.1"/>
    </source>
</evidence>
<dbReference type="GO" id="GO:0016757">
    <property type="term" value="F:glycosyltransferase activity"/>
    <property type="evidence" value="ECO:0007669"/>
    <property type="project" value="UniProtKB-KW"/>
</dbReference>
<dbReference type="EMBL" id="BNAS01000007">
    <property type="protein sequence ID" value="GHH78525.1"/>
    <property type="molecule type" value="Genomic_DNA"/>
</dbReference>
<sequence>MNLPGTPRTILIGADTYPPAVNGAARFAGSLATGLARRGYDVHVVAPSPTGRPSREVLDGVVLHGLRSSRYPTHHNLQISLPWETRRAVAEILAEIRPDVVHTNGSFIVGRALVDAAHREGLPLVATNHLMPENLVGYLLVPSSMHRTVGRWLWQDIGRVYAKADVVTAPTPRAVDLLAQHAGLSHAIPVSNGIDTDRYTTTVRDGRTEPTVLFVGRLDQEKRVDEIIRAFALLPEDLPGRLEIVGTGTKADDWAALAASSGVSHRVRFRGYVPDDELLTAYSEADVFCMPGVAELQSLVTLEAMASGLPVVAADAMALPHLVRPGVNGWLYTPGDVRELANRLGDLLADAGLRRRMGAASRELVAAHAVDGTLDAFEGIYEKVRSMHDMPAAA</sequence>
<dbReference type="Proteomes" id="UP000627369">
    <property type="component" value="Unassembled WGS sequence"/>
</dbReference>
<keyword evidence="2" id="KW-0328">Glycosyltransferase</keyword>
<reference evidence="6" key="2">
    <citation type="submission" date="2020-09" db="EMBL/GenBank/DDBJ databases">
        <authorList>
            <person name="Sun Q."/>
            <person name="Zhou Y."/>
        </authorList>
    </citation>
    <scope>NUCLEOTIDE SEQUENCE</scope>
    <source>
        <strain evidence="6">CGMCC 4.7398</strain>
    </source>
</reference>
<proteinExistence type="predicted"/>
<dbReference type="PANTHER" id="PTHR45947:SF3">
    <property type="entry name" value="SULFOQUINOVOSYL TRANSFERASE SQD2"/>
    <property type="match status" value="1"/>
</dbReference>
<dbReference type="Gene3D" id="3.40.50.2000">
    <property type="entry name" value="Glycogen Phosphorylase B"/>
    <property type="match status" value="2"/>
</dbReference>
<dbReference type="InterPro" id="IPR028098">
    <property type="entry name" value="Glyco_trans_4-like_N"/>
</dbReference>
<dbReference type="RefSeq" id="WP_229872646.1">
    <property type="nucleotide sequence ID" value="NZ_BNAS01000007.1"/>
</dbReference>
<keyword evidence="3" id="KW-0808">Transferase</keyword>
<keyword evidence="7" id="KW-1185">Reference proteome</keyword>
<dbReference type="InterPro" id="IPR001296">
    <property type="entry name" value="Glyco_trans_1"/>
</dbReference>
<evidence type="ECO:0000256" key="3">
    <source>
        <dbReference type="ARBA" id="ARBA00022679"/>
    </source>
</evidence>
<dbReference type="Pfam" id="PF00534">
    <property type="entry name" value="Glycos_transf_1"/>
    <property type="match status" value="1"/>
</dbReference>
<comment type="caution">
    <text evidence="6">The sequence shown here is derived from an EMBL/GenBank/DDBJ whole genome shotgun (WGS) entry which is preliminary data.</text>
</comment>
<dbReference type="InterPro" id="IPR050194">
    <property type="entry name" value="Glycosyltransferase_grp1"/>
</dbReference>
<reference evidence="6" key="1">
    <citation type="journal article" date="2014" name="Int. J. Syst. Evol. Microbiol.">
        <title>Complete genome sequence of Corynebacterium casei LMG S-19264T (=DSM 44701T), isolated from a smear-ripened cheese.</title>
        <authorList>
            <consortium name="US DOE Joint Genome Institute (JGI-PGF)"/>
            <person name="Walter F."/>
            <person name="Albersmeier A."/>
            <person name="Kalinowski J."/>
            <person name="Ruckert C."/>
        </authorList>
    </citation>
    <scope>NUCLEOTIDE SEQUENCE</scope>
    <source>
        <strain evidence="6">CGMCC 4.7398</strain>
    </source>
</reference>